<reference evidence="4 6" key="2">
    <citation type="journal article" date="2013" name="Nature">
        <title>Insights into bilaterian evolution from three spiralian genomes.</title>
        <authorList>
            <person name="Simakov O."/>
            <person name="Marletaz F."/>
            <person name="Cho S.J."/>
            <person name="Edsinger-Gonzales E."/>
            <person name="Havlak P."/>
            <person name="Hellsten U."/>
            <person name="Kuo D.H."/>
            <person name="Larsson T."/>
            <person name="Lv J."/>
            <person name="Arendt D."/>
            <person name="Savage R."/>
            <person name="Osoegawa K."/>
            <person name="de Jong P."/>
            <person name="Grimwood J."/>
            <person name="Chapman J.A."/>
            <person name="Shapiro H."/>
            <person name="Aerts A."/>
            <person name="Otillar R.P."/>
            <person name="Terry A.Y."/>
            <person name="Boore J.L."/>
            <person name="Grigoriev I.V."/>
            <person name="Lindberg D.R."/>
            <person name="Seaver E.C."/>
            <person name="Weisblat D.A."/>
            <person name="Putnam N.H."/>
            <person name="Rokhsar D.S."/>
        </authorList>
    </citation>
    <scope>NUCLEOTIDE SEQUENCE</scope>
</reference>
<dbReference type="InterPro" id="IPR004088">
    <property type="entry name" value="KH_dom_type_1"/>
</dbReference>
<organism evidence="5 6">
    <name type="scientific">Helobdella robusta</name>
    <name type="common">Californian leech</name>
    <dbReference type="NCBI Taxonomy" id="6412"/>
    <lineage>
        <taxon>Eukaryota</taxon>
        <taxon>Metazoa</taxon>
        <taxon>Spiralia</taxon>
        <taxon>Lophotrochozoa</taxon>
        <taxon>Annelida</taxon>
        <taxon>Clitellata</taxon>
        <taxon>Hirudinea</taxon>
        <taxon>Rhynchobdellida</taxon>
        <taxon>Glossiphoniidae</taxon>
        <taxon>Helobdella</taxon>
    </lineage>
</organism>
<dbReference type="PROSITE" id="PS50084">
    <property type="entry name" value="KH_TYPE_1"/>
    <property type="match status" value="1"/>
</dbReference>
<dbReference type="STRING" id="6412.T1EJ80"/>
<protein>
    <recommendedName>
        <fullName evidence="3">K Homology domain-containing protein</fullName>
    </recommendedName>
</protein>
<dbReference type="EnsemblMetazoa" id="HelroT142823">
    <property type="protein sequence ID" value="HelroP142823"/>
    <property type="gene ID" value="HelroG142823"/>
</dbReference>
<feature type="domain" description="K Homology" evidence="3">
    <location>
        <begin position="57"/>
        <end position="128"/>
    </location>
</feature>
<reference evidence="5" key="3">
    <citation type="submission" date="2015-06" db="UniProtKB">
        <authorList>
            <consortium name="EnsemblMetazoa"/>
        </authorList>
    </citation>
    <scope>IDENTIFICATION</scope>
</reference>
<dbReference type="PANTHER" id="PTHR10288">
    <property type="entry name" value="KH DOMAIN CONTAINING RNA BINDING PROTEIN"/>
    <property type="match status" value="1"/>
</dbReference>
<dbReference type="GO" id="GO:0003723">
    <property type="term" value="F:RNA binding"/>
    <property type="evidence" value="ECO:0007669"/>
    <property type="project" value="UniProtKB-UniRule"/>
</dbReference>
<evidence type="ECO:0000313" key="6">
    <source>
        <dbReference type="Proteomes" id="UP000015101"/>
    </source>
</evidence>
<evidence type="ECO:0000313" key="5">
    <source>
        <dbReference type="EnsemblMetazoa" id="HelroP142823"/>
    </source>
</evidence>
<dbReference type="InterPro" id="IPR036612">
    <property type="entry name" value="KH_dom_type_1_sf"/>
</dbReference>
<dbReference type="SMART" id="SM00322">
    <property type="entry name" value="KH"/>
    <property type="match status" value="1"/>
</dbReference>
<sequence length="144" mass="15282">KTGARINISDATSPERLVSVTGSLGQIVATFKLVCCRFEEDLQQLNAVLGGSEISRHQVGLRLILPAIQCGSIIGRNGTKIKEIREVSGASVQISGDLLPNSTERLVTVSGGVENVISAVKTLCEVVLECPIKGPVSQYKPRPT</sequence>
<gene>
    <name evidence="5" type="primary">20196630</name>
    <name evidence="4" type="ORF">HELRODRAFT_142823</name>
</gene>
<dbReference type="SUPFAM" id="SSF54791">
    <property type="entry name" value="Eukaryotic type KH-domain (KH-domain type I)"/>
    <property type="match status" value="1"/>
</dbReference>
<keyword evidence="6" id="KW-1185">Reference proteome</keyword>
<dbReference type="InParanoid" id="T1EJ80"/>
<dbReference type="RefSeq" id="XP_009029496.1">
    <property type="nucleotide sequence ID" value="XM_009031248.1"/>
</dbReference>
<dbReference type="OrthoDB" id="442947at2759"/>
<dbReference type="Proteomes" id="UP000015101">
    <property type="component" value="Unassembled WGS sequence"/>
</dbReference>
<evidence type="ECO:0000313" key="4">
    <source>
        <dbReference type="EMBL" id="ESN92398.1"/>
    </source>
</evidence>
<name>T1EJ80_HELRO</name>
<dbReference type="AlphaFoldDB" id="T1EJ80"/>
<keyword evidence="2" id="KW-0694">RNA-binding</keyword>
<dbReference type="EMBL" id="KB097642">
    <property type="protein sequence ID" value="ESN92398.1"/>
    <property type="molecule type" value="Genomic_DNA"/>
</dbReference>
<keyword evidence="1" id="KW-0677">Repeat</keyword>
<accession>T1EJ80</accession>
<evidence type="ECO:0000256" key="1">
    <source>
        <dbReference type="ARBA" id="ARBA00022737"/>
    </source>
</evidence>
<dbReference type="KEGG" id="hro:HELRODRAFT_142823"/>
<dbReference type="Gene3D" id="3.30.1370.10">
    <property type="entry name" value="K Homology domain, type 1"/>
    <property type="match status" value="2"/>
</dbReference>
<dbReference type="GeneID" id="20196630"/>
<dbReference type="InterPro" id="IPR004087">
    <property type="entry name" value="KH_dom"/>
</dbReference>
<reference evidence="6" key="1">
    <citation type="submission" date="2012-12" db="EMBL/GenBank/DDBJ databases">
        <authorList>
            <person name="Hellsten U."/>
            <person name="Grimwood J."/>
            <person name="Chapman J.A."/>
            <person name="Shapiro H."/>
            <person name="Aerts A."/>
            <person name="Otillar R.P."/>
            <person name="Terry A.Y."/>
            <person name="Boore J.L."/>
            <person name="Simakov O."/>
            <person name="Marletaz F."/>
            <person name="Cho S.-J."/>
            <person name="Edsinger-Gonzales E."/>
            <person name="Havlak P."/>
            <person name="Kuo D.-H."/>
            <person name="Larsson T."/>
            <person name="Lv J."/>
            <person name="Arendt D."/>
            <person name="Savage R."/>
            <person name="Osoegawa K."/>
            <person name="de Jong P."/>
            <person name="Lindberg D.R."/>
            <person name="Seaver E.C."/>
            <person name="Weisblat D.A."/>
            <person name="Putnam N.H."/>
            <person name="Grigoriev I.V."/>
            <person name="Rokhsar D.S."/>
        </authorList>
    </citation>
    <scope>NUCLEOTIDE SEQUENCE</scope>
</reference>
<evidence type="ECO:0000256" key="2">
    <source>
        <dbReference type="PROSITE-ProRule" id="PRU00117"/>
    </source>
</evidence>
<dbReference type="HOGENOM" id="CLU_022670_8_1_1"/>
<dbReference type="OMA" id="MCLEMIC"/>
<dbReference type="CTD" id="20196630"/>
<dbReference type="Pfam" id="PF00013">
    <property type="entry name" value="KH_1"/>
    <property type="match status" value="1"/>
</dbReference>
<evidence type="ECO:0000259" key="3">
    <source>
        <dbReference type="SMART" id="SM00322"/>
    </source>
</evidence>
<dbReference type="EMBL" id="AMQM01007591">
    <property type="status" value="NOT_ANNOTATED_CDS"/>
    <property type="molecule type" value="Genomic_DNA"/>
</dbReference>
<dbReference type="eggNOG" id="KOG2190">
    <property type="taxonomic scope" value="Eukaryota"/>
</dbReference>
<proteinExistence type="predicted"/>